<keyword evidence="1" id="KW-0812">Transmembrane</keyword>
<feature type="transmembrane region" description="Helical" evidence="1">
    <location>
        <begin position="42"/>
        <end position="61"/>
    </location>
</feature>
<dbReference type="AlphaFoldDB" id="A0A5K7XQ78"/>
<evidence type="ECO:0000313" key="2">
    <source>
        <dbReference type="EMBL" id="BBO35709.1"/>
    </source>
</evidence>
<evidence type="ECO:0000256" key="1">
    <source>
        <dbReference type="SAM" id="Phobius"/>
    </source>
</evidence>
<keyword evidence="1" id="KW-0472">Membrane</keyword>
<protein>
    <submittedName>
        <fullName evidence="2">Uncharacterized protein</fullName>
    </submittedName>
</protein>
<reference evidence="3" key="1">
    <citation type="submission" date="2019-10" db="EMBL/GenBank/DDBJ databases">
        <title>Lacipirellula parvula gen. nov., sp. nov., representing a lineage of planctomycetes widespread in freshwater anoxic habitats, and description of the family Lacipirellulaceae.</title>
        <authorList>
            <person name="Dedysh S.N."/>
            <person name="Kulichevskaya I.S."/>
            <person name="Beletsky A.V."/>
            <person name="Rakitin A.L."/>
            <person name="Mardanov A.V."/>
            <person name="Ivanova A.A."/>
            <person name="Saltykova V.X."/>
            <person name="Rijpstra W.I.C."/>
            <person name="Sinninghe Damste J.S."/>
            <person name="Ravin N.V."/>
        </authorList>
    </citation>
    <scope>NUCLEOTIDE SEQUENCE [LARGE SCALE GENOMIC DNA]</scope>
    <source>
        <strain evidence="3">PX69</strain>
    </source>
</reference>
<sequence>MATPRPTHLSGSLLDAADFIQFGVGYSTPFVVLSILFGRPLLFLGLAVSIFFVAVLLLPLFL</sequence>
<organism evidence="2 3">
    <name type="scientific">Lacipirellula parvula</name>
    <dbReference type="NCBI Taxonomy" id="2650471"/>
    <lineage>
        <taxon>Bacteria</taxon>
        <taxon>Pseudomonadati</taxon>
        <taxon>Planctomycetota</taxon>
        <taxon>Planctomycetia</taxon>
        <taxon>Pirellulales</taxon>
        <taxon>Lacipirellulaceae</taxon>
        <taxon>Lacipirellula</taxon>
    </lineage>
</organism>
<name>A0A5K7XQ78_9BACT</name>
<feature type="transmembrane region" description="Helical" evidence="1">
    <location>
        <begin position="20"/>
        <end position="37"/>
    </location>
</feature>
<dbReference type="EMBL" id="AP021861">
    <property type="protein sequence ID" value="BBO35709.1"/>
    <property type="molecule type" value="Genomic_DNA"/>
</dbReference>
<proteinExistence type="predicted"/>
<evidence type="ECO:0000313" key="3">
    <source>
        <dbReference type="Proteomes" id="UP000326837"/>
    </source>
</evidence>
<keyword evidence="3" id="KW-1185">Reference proteome</keyword>
<dbReference type="Proteomes" id="UP000326837">
    <property type="component" value="Chromosome"/>
</dbReference>
<dbReference type="KEGG" id="lpav:PLANPX_5321"/>
<keyword evidence="1" id="KW-1133">Transmembrane helix</keyword>
<accession>A0A5K7XQ78</accession>
<gene>
    <name evidence="2" type="ORF">PLANPX_5321</name>
</gene>